<dbReference type="Gene3D" id="3.40.50.10190">
    <property type="entry name" value="BRCT domain"/>
    <property type="match status" value="1"/>
</dbReference>
<dbReference type="SUPFAM" id="SSF56091">
    <property type="entry name" value="DNA ligase/mRNA capping enzyme, catalytic domain"/>
    <property type="match status" value="1"/>
</dbReference>
<dbReference type="InterPro" id="IPR012340">
    <property type="entry name" value="NA-bd_OB-fold"/>
</dbReference>
<dbReference type="Gene3D" id="2.40.50.140">
    <property type="entry name" value="Nucleic acid-binding proteins"/>
    <property type="match status" value="1"/>
</dbReference>
<dbReference type="Gene3D" id="1.10.287.610">
    <property type="entry name" value="Helix hairpin bin"/>
    <property type="match status" value="1"/>
</dbReference>
<dbReference type="Gene3D" id="1.10.150.20">
    <property type="entry name" value="5' to 3' exonuclease, C-terminal subdomain"/>
    <property type="match status" value="2"/>
</dbReference>
<dbReference type="InterPro" id="IPR013840">
    <property type="entry name" value="DNAligase_N"/>
</dbReference>
<dbReference type="SUPFAM" id="SSF47781">
    <property type="entry name" value="RuvA domain 2-like"/>
    <property type="match status" value="1"/>
</dbReference>
<dbReference type="Pfam" id="PF14520">
    <property type="entry name" value="HHH_5"/>
    <property type="match status" value="1"/>
</dbReference>
<keyword evidence="7" id="KW-0227">DNA damage</keyword>
<dbReference type="SMART" id="SM00532">
    <property type="entry name" value="LIGANc"/>
    <property type="match status" value="1"/>
</dbReference>
<comment type="catalytic activity">
    <reaction evidence="12">
        <text>NAD(+) + (deoxyribonucleotide)n-3'-hydroxyl + 5'-phospho-(deoxyribonucleotide)m = (deoxyribonucleotide)n+m + AMP + beta-nicotinamide D-nucleotide.</text>
        <dbReference type="EC" id="6.5.1.2"/>
    </reaction>
</comment>
<dbReference type="FunFam" id="1.10.150.20:FF:000007">
    <property type="entry name" value="DNA ligase"/>
    <property type="match status" value="1"/>
</dbReference>
<dbReference type="SUPFAM" id="SSF52113">
    <property type="entry name" value="BRCT domain"/>
    <property type="match status" value="1"/>
</dbReference>
<evidence type="ECO:0000313" key="14">
    <source>
        <dbReference type="EMBL" id="SVB17696.1"/>
    </source>
</evidence>
<evidence type="ECO:0000256" key="2">
    <source>
        <dbReference type="ARBA" id="ARBA00004067"/>
    </source>
</evidence>
<dbReference type="InterPro" id="IPR001357">
    <property type="entry name" value="BRCT_dom"/>
</dbReference>
<keyword evidence="6" id="KW-0479">Metal-binding</keyword>
<dbReference type="NCBIfam" id="NF005932">
    <property type="entry name" value="PRK07956.1"/>
    <property type="match status" value="1"/>
</dbReference>
<dbReference type="HAMAP" id="MF_01588">
    <property type="entry name" value="DNA_ligase_A"/>
    <property type="match status" value="1"/>
</dbReference>
<dbReference type="EC" id="6.5.1.2" evidence="3"/>
<dbReference type="PANTHER" id="PTHR23389">
    <property type="entry name" value="CHROMOSOME TRANSMISSION FIDELITY FACTOR 18"/>
    <property type="match status" value="1"/>
</dbReference>
<accession>A0A382BV54</accession>
<organism evidence="14">
    <name type="scientific">marine metagenome</name>
    <dbReference type="NCBI Taxonomy" id="408172"/>
    <lineage>
        <taxon>unclassified sequences</taxon>
        <taxon>metagenomes</taxon>
        <taxon>ecological metagenomes</taxon>
    </lineage>
</organism>
<evidence type="ECO:0000256" key="11">
    <source>
        <dbReference type="ARBA" id="ARBA00023204"/>
    </source>
</evidence>
<dbReference type="PANTHER" id="PTHR23389:SF9">
    <property type="entry name" value="DNA LIGASE"/>
    <property type="match status" value="1"/>
</dbReference>
<dbReference type="GO" id="GO:0006281">
    <property type="term" value="P:DNA repair"/>
    <property type="evidence" value="ECO:0007669"/>
    <property type="project" value="UniProtKB-KW"/>
</dbReference>
<dbReference type="FunFam" id="2.40.50.140:FF:000012">
    <property type="entry name" value="DNA ligase"/>
    <property type="match status" value="1"/>
</dbReference>
<protein>
    <recommendedName>
        <fullName evidence="3">DNA ligase (NAD(+))</fullName>
        <ecNumber evidence="3">6.5.1.2</ecNumber>
    </recommendedName>
</protein>
<proteinExistence type="inferred from homology"/>
<keyword evidence="10" id="KW-0520">NAD</keyword>
<dbReference type="Gene3D" id="3.30.470.30">
    <property type="entry name" value="DNA ligase/mRNA capping enzyme"/>
    <property type="match status" value="1"/>
</dbReference>
<dbReference type="InterPro" id="IPR003583">
    <property type="entry name" value="Hlx-hairpin-Hlx_DNA-bd_motif"/>
</dbReference>
<keyword evidence="4" id="KW-0436">Ligase</keyword>
<dbReference type="InterPro" id="IPR001679">
    <property type="entry name" value="DNA_ligase"/>
</dbReference>
<name>A0A382BV54_9ZZZZ</name>
<evidence type="ECO:0000256" key="3">
    <source>
        <dbReference type="ARBA" id="ARBA00012722"/>
    </source>
</evidence>
<reference evidence="14" key="1">
    <citation type="submission" date="2018-05" db="EMBL/GenBank/DDBJ databases">
        <authorList>
            <person name="Lanie J.A."/>
            <person name="Ng W.-L."/>
            <person name="Kazmierczak K.M."/>
            <person name="Andrzejewski T.M."/>
            <person name="Davidsen T.M."/>
            <person name="Wayne K.J."/>
            <person name="Tettelin H."/>
            <person name="Glass J.I."/>
            <person name="Rusch D."/>
            <person name="Podicherti R."/>
            <person name="Tsui H.-C.T."/>
            <person name="Winkler M.E."/>
        </authorList>
    </citation>
    <scope>NUCLEOTIDE SEQUENCE</scope>
</reference>
<feature type="domain" description="BRCT" evidence="13">
    <location>
        <begin position="588"/>
        <end position="636"/>
    </location>
</feature>
<dbReference type="InterPro" id="IPR041663">
    <property type="entry name" value="DisA/LigA_HHH"/>
</dbReference>
<sequence length="636" mass="70982">MAKSGAKIRAGQLRSELQRHSHLYYVESKPEIEDSEYDLLFDELRTLEQKWPELITIDSPTQRVGTEPQKAFGTAAHSVPMLSLDSTKMLEDLVRFDRRMQENLGIAPEYLLEPKLDGASIELVYEEGVFVRAVTRGNGQVGEVVTENVRTISSLPLRLVESKRIAPKVLAVRGEVIMYLSEFAGLNNVMQAKGLEPYANPRNSASGSLRQLDSRVTAERPLEVLIFDILQCSELPADSDLVGLGILRDWGFKIAPELKLATSLNEIEEYYKSYEKRRDELDYEIDGVVVKINELQARKEVGNTSHHPRWALALKFEPRKAVTRIKDIEVSVGRTGKLTPVAVLDPVVVGGVTVSRASLHNREEVERKGVREGDLVTIQRAGDVIPQVVKRIEEKDLERGVEFKIPPVCPVCETEVVERGPFSYCPNRFGCVAQLKRGILHFGSREGLDIEGLGEEVCSLLVDTGLLSEFADLFRLDVEDLENLERFGRKSAENLYKAIQEKKSVEFHRFIFGLGIPEVGVTVAKNLANTFHSLSVLQQANREKLESIDGIGSVMSEQIYEFLHNDVTASRISAILHQGIKLIPPQISRNSEMSGMTFVFTGKLNQLNRAEAREAVESVGGKVSSSVSSKTKFLVV</sequence>
<dbReference type="Pfam" id="PF01653">
    <property type="entry name" value="DNA_ligase_aden"/>
    <property type="match status" value="1"/>
</dbReference>
<evidence type="ECO:0000256" key="7">
    <source>
        <dbReference type="ARBA" id="ARBA00022763"/>
    </source>
</evidence>
<dbReference type="Pfam" id="PF12826">
    <property type="entry name" value="HHH_2"/>
    <property type="match status" value="1"/>
</dbReference>
<dbReference type="PIRSF" id="PIRSF001604">
    <property type="entry name" value="LigA"/>
    <property type="match status" value="1"/>
</dbReference>
<dbReference type="InterPro" id="IPR004150">
    <property type="entry name" value="NAD_DNA_ligase_OB"/>
</dbReference>
<dbReference type="NCBIfam" id="TIGR00575">
    <property type="entry name" value="dnlj"/>
    <property type="match status" value="1"/>
</dbReference>
<dbReference type="PROSITE" id="PS01056">
    <property type="entry name" value="DNA_LIGASE_N2"/>
    <property type="match status" value="1"/>
</dbReference>
<evidence type="ECO:0000256" key="8">
    <source>
        <dbReference type="ARBA" id="ARBA00022833"/>
    </source>
</evidence>
<dbReference type="EMBL" id="UINC01031519">
    <property type="protein sequence ID" value="SVB17696.1"/>
    <property type="molecule type" value="Genomic_DNA"/>
</dbReference>
<evidence type="ECO:0000256" key="5">
    <source>
        <dbReference type="ARBA" id="ARBA00022705"/>
    </source>
</evidence>
<comment type="function">
    <text evidence="2">DNA ligase that catalyzes the formation of phosphodiester linkages between 5'-phosphoryl and 3'-hydroxyl groups in double-stranded DNA using NAD as a coenzyme and as the energy source for the reaction. It is essential for DNA replication and repair of damaged DNA.</text>
</comment>
<dbReference type="InterPro" id="IPR033136">
    <property type="entry name" value="DNA_ligase_CS"/>
</dbReference>
<dbReference type="InterPro" id="IPR010994">
    <property type="entry name" value="RuvA_2-like"/>
</dbReference>
<gene>
    <name evidence="14" type="ORF">METZ01_LOCUS170550</name>
</gene>
<dbReference type="AlphaFoldDB" id="A0A382BV54"/>
<dbReference type="InterPro" id="IPR036420">
    <property type="entry name" value="BRCT_dom_sf"/>
</dbReference>
<dbReference type="InterPro" id="IPR013839">
    <property type="entry name" value="DNAligase_adenylation"/>
</dbReference>
<keyword evidence="11" id="KW-0234">DNA repair</keyword>
<dbReference type="SMART" id="SM00278">
    <property type="entry name" value="HhH1"/>
    <property type="match status" value="2"/>
</dbReference>
<dbReference type="CDD" id="cd00114">
    <property type="entry name" value="LIGANc"/>
    <property type="match status" value="1"/>
</dbReference>
<dbReference type="GO" id="GO:0003911">
    <property type="term" value="F:DNA ligase (NAD+) activity"/>
    <property type="evidence" value="ECO:0007669"/>
    <property type="project" value="UniProtKB-EC"/>
</dbReference>
<evidence type="ECO:0000256" key="10">
    <source>
        <dbReference type="ARBA" id="ARBA00023027"/>
    </source>
</evidence>
<dbReference type="GO" id="GO:0046872">
    <property type="term" value="F:metal ion binding"/>
    <property type="evidence" value="ECO:0007669"/>
    <property type="project" value="UniProtKB-KW"/>
</dbReference>
<keyword evidence="9" id="KW-0460">Magnesium</keyword>
<evidence type="ECO:0000256" key="12">
    <source>
        <dbReference type="ARBA" id="ARBA00034005"/>
    </source>
</evidence>
<evidence type="ECO:0000256" key="1">
    <source>
        <dbReference type="ARBA" id="ARBA00001946"/>
    </source>
</evidence>
<evidence type="ECO:0000256" key="9">
    <source>
        <dbReference type="ARBA" id="ARBA00022842"/>
    </source>
</evidence>
<keyword evidence="5" id="KW-0235">DNA replication</keyword>
<dbReference type="PROSITE" id="PS50172">
    <property type="entry name" value="BRCT"/>
    <property type="match status" value="1"/>
</dbReference>
<evidence type="ECO:0000259" key="13">
    <source>
        <dbReference type="PROSITE" id="PS50172"/>
    </source>
</evidence>
<evidence type="ECO:0000256" key="4">
    <source>
        <dbReference type="ARBA" id="ARBA00022598"/>
    </source>
</evidence>
<comment type="cofactor">
    <cofactor evidence="1">
        <name>Mg(2+)</name>
        <dbReference type="ChEBI" id="CHEBI:18420"/>
    </cofactor>
</comment>
<feature type="non-terminal residue" evidence="14">
    <location>
        <position position="636"/>
    </location>
</feature>
<dbReference type="GO" id="GO:0006260">
    <property type="term" value="P:DNA replication"/>
    <property type="evidence" value="ECO:0007669"/>
    <property type="project" value="UniProtKB-KW"/>
</dbReference>
<evidence type="ECO:0000256" key="6">
    <source>
        <dbReference type="ARBA" id="ARBA00022723"/>
    </source>
</evidence>
<dbReference type="GO" id="GO:0003677">
    <property type="term" value="F:DNA binding"/>
    <property type="evidence" value="ECO:0007669"/>
    <property type="project" value="InterPro"/>
</dbReference>
<keyword evidence="8" id="KW-0862">Zinc</keyword>
<dbReference type="Pfam" id="PF00533">
    <property type="entry name" value="BRCT"/>
    <property type="match status" value="1"/>
</dbReference>
<dbReference type="SUPFAM" id="SSF50249">
    <property type="entry name" value="Nucleic acid-binding proteins"/>
    <property type="match status" value="1"/>
</dbReference>
<dbReference type="Pfam" id="PF03120">
    <property type="entry name" value="OB_DNA_ligase"/>
    <property type="match status" value="1"/>
</dbReference>